<keyword evidence="3" id="KW-0732">Signal</keyword>
<feature type="transmembrane region" description="Helical" evidence="2">
    <location>
        <begin position="229"/>
        <end position="253"/>
    </location>
</feature>
<reference evidence="4 5" key="1">
    <citation type="journal article" date="2016" name="Mol. Biol. Evol.">
        <title>Comparative Genomics of Early-Diverging Mushroom-Forming Fungi Provides Insights into the Origins of Lignocellulose Decay Capabilities.</title>
        <authorList>
            <person name="Nagy L.G."/>
            <person name="Riley R."/>
            <person name="Tritt A."/>
            <person name="Adam C."/>
            <person name="Daum C."/>
            <person name="Floudas D."/>
            <person name="Sun H."/>
            <person name="Yadav J.S."/>
            <person name="Pangilinan J."/>
            <person name="Larsson K.H."/>
            <person name="Matsuura K."/>
            <person name="Barry K."/>
            <person name="Labutti K."/>
            <person name="Kuo R."/>
            <person name="Ohm R.A."/>
            <person name="Bhattacharya S.S."/>
            <person name="Shirouzu T."/>
            <person name="Yoshinaga Y."/>
            <person name="Martin F.M."/>
            <person name="Grigoriev I.V."/>
            <person name="Hibbett D.S."/>
        </authorList>
    </citation>
    <scope>NUCLEOTIDE SEQUENCE [LARGE SCALE GENOMIC DNA]</scope>
    <source>
        <strain evidence="4 5">HHB12029</strain>
    </source>
</reference>
<evidence type="ECO:0000256" key="1">
    <source>
        <dbReference type="SAM" id="MobiDB-lite"/>
    </source>
</evidence>
<feature type="region of interest" description="Disordered" evidence="1">
    <location>
        <begin position="193"/>
        <end position="224"/>
    </location>
</feature>
<keyword evidence="5" id="KW-1185">Reference proteome</keyword>
<organism evidence="4 5">
    <name type="scientific">Exidia glandulosa HHB12029</name>
    <dbReference type="NCBI Taxonomy" id="1314781"/>
    <lineage>
        <taxon>Eukaryota</taxon>
        <taxon>Fungi</taxon>
        <taxon>Dikarya</taxon>
        <taxon>Basidiomycota</taxon>
        <taxon>Agaricomycotina</taxon>
        <taxon>Agaricomycetes</taxon>
        <taxon>Auriculariales</taxon>
        <taxon>Exidiaceae</taxon>
        <taxon>Exidia</taxon>
    </lineage>
</organism>
<proteinExistence type="predicted"/>
<evidence type="ECO:0000313" key="4">
    <source>
        <dbReference type="EMBL" id="KZW00847.1"/>
    </source>
</evidence>
<evidence type="ECO:0000256" key="3">
    <source>
        <dbReference type="SAM" id="SignalP"/>
    </source>
</evidence>
<feature type="chain" id="PRO_5007863183" evidence="3">
    <location>
        <begin position="22"/>
        <end position="369"/>
    </location>
</feature>
<sequence length="369" mass="40191">MRLYEKALLLLTLPYISFALGATFNVTVDDTQGDAVTGAKPTYISPPDQIWHARPQEPCPQCSVNLDTSQLKSGTWHDGMCLRCGANDTQTNGISFWFEGTAVYIYGILGRAIPVGTHVVFSIDGEQVGKFDHDPKNSTDSILYNQLFYSNDTVPDGRHEFLMAGRNNTDTVIFFDYAQYTTSDTTGAAISTGTVATFPQPPSSDGGTGSPTSTPESRPASANKSRHTAAVVGAIVAGTALAILIFAALFFILCKCRRARSRVPVDLAPPDYAYRTTASSTVLLPQYQHTLSNPYVADTHATPVGSLVGDNSHTDNETSDWVSRNRAPKIPLTPRRELDSALTEVELLRAEVERLRAHEVPPMYETPRT</sequence>
<dbReference type="OrthoDB" id="2758521at2759"/>
<dbReference type="InParanoid" id="A0A165NJY6"/>
<evidence type="ECO:0000313" key="5">
    <source>
        <dbReference type="Proteomes" id="UP000077266"/>
    </source>
</evidence>
<protein>
    <submittedName>
        <fullName evidence="4">Uncharacterized protein</fullName>
    </submittedName>
</protein>
<dbReference type="AlphaFoldDB" id="A0A165NJY6"/>
<accession>A0A165NJY6</accession>
<evidence type="ECO:0000256" key="2">
    <source>
        <dbReference type="SAM" id="Phobius"/>
    </source>
</evidence>
<dbReference type="Proteomes" id="UP000077266">
    <property type="component" value="Unassembled WGS sequence"/>
</dbReference>
<keyword evidence="2" id="KW-0812">Transmembrane</keyword>
<name>A0A165NJY6_EXIGL</name>
<feature type="signal peptide" evidence="3">
    <location>
        <begin position="1"/>
        <end position="21"/>
    </location>
</feature>
<dbReference type="Gene3D" id="2.60.120.260">
    <property type="entry name" value="Galactose-binding domain-like"/>
    <property type="match status" value="1"/>
</dbReference>
<gene>
    <name evidence="4" type="ORF">EXIGLDRAFT_830490</name>
</gene>
<dbReference type="EMBL" id="KV425898">
    <property type="protein sequence ID" value="KZW00847.1"/>
    <property type="molecule type" value="Genomic_DNA"/>
</dbReference>
<keyword evidence="2" id="KW-1133">Transmembrane helix</keyword>
<keyword evidence="2" id="KW-0472">Membrane</keyword>